<feature type="transmembrane region" description="Helical" evidence="1">
    <location>
        <begin position="30"/>
        <end position="49"/>
    </location>
</feature>
<evidence type="ECO:0000313" key="3">
    <source>
        <dbReference type="Proteomes" id="UP001430172"/>
    </source>
</evidence>
<protein>
    <recommendedName>
        <fullName evidence="4">ABC transmembrane type-1 domain-containing protein</fullName>
    </recommendedName>
</protein>
<organism evidence="2 3">
    <name type="scientific">Phycicoccus sonneratiae</name>
    <dbReference type="NCBI Taxonomy" id="2807628"/>
    <lineage>
        <taxon>Bacteria</taxon>
        <taxon>Bacillati</taxon>
        <taxon>Actinomycetota</taxon>
        <taxon>Actinomycetes</taxon>
        <taxon>Micrococcales</taxon>
        <taxon>Intrasporangiaceae</taxon>
        <taxon>Phycicoccus</taxon>
    </lineage>
</organism>
<reference evidence="2" key="1">
    <citation type="submission" date="2021-02" db="EMBL/GenBank/DDBJ databases">
        <title>Phycicoccus sp. MQZ13P-5T, whole genome shotgun sequence.</title>
        <authorList>
            <person name="Tuo L."/>
        </authorList>
    </citation>
    <scope>NUCLEOTIDE SEQUENCE</scope>
    <source>
        <strain evidence="2">MQZ13P-5</strain>
    </source>
</reference>
<keyword evidence="1" id="KW-0472">Membrane</keyword>
<accession>A0ABS2CKX2</accession>
<keyword evidence="3" id="KW-1185">Reference proteome</keyword>
<comment type="caution">
    <text evidence="2">The sequence shown here is derived from an EMBL/GenBank/DDBJ whole genome shotgun (WGS) entry which is preliminary data.</text>
</comment>
<feature type="transmembrane region" description="Helical" evidence="1">
    <location>
        <begin position="56"/>
        <end position="79"/>
    </location>
</feature>
<evidence type="ECO:0000256" key="1">
    <source>
        <dbReference type="SAM" id="Phobius"/>
    </source>
</evidence>
<sequence length="430" mass="45609">MGSLGVAVGSAVAVLRDALRIALGHWPVLAAIALVGVAGHNGFLWLCVWLSADHGLLAAVLLPLVPISSLVALVLMLRYAGQHEPTLATLVEPHPGSRLQGRLVLLASTLLPFLTLYVSQDQLEQDRREFVNTTTADEFLNASFWNPDIDTERALLVSGAGLFALVAVAFVLRTALDRFRLPARHLTFGLAAAYVEVLWVFLLAGQVSRYKGEAGAWLLDRQLTTWALERWQDLTGLLGPLTEPVRALGQRVADLLANADQTVVLPIAWLTVGAVVFGQELVAPDRAARASRWRHRSPSWVTRGVDEATASVRDRFGALARGVRLLTVAGLVPMLMFCVAFLLAEQVGVGVDVLVRAVVGPREGTTAIFLSPILSILGDVARSVALVALLTAALGRVVGGLRAGDRVVAPDQGPVVPAAAAPAGSGHSAN</sequence>
<feature type="transmembrane region" description="Helical" evidence="1">
    <location>
        <begin position="185"/>
        <end position="204"/>
    </location>
</feature>
<feature type="transmembrane region" description="Helical" evidence="1">
    <location>
        <begin position="99"/>
        <end position="118"/>
    </location>
</feature>
<dbReference type="RefSeq" id="WP_204131017.1">
    <property type="nucleotide sequence ID" value="NZ_JAFDVD010000009.1"/>
</dbReference>
<evidence type="ECO:0000313" key="2">
    <source>
        <dbReference type="EMBL" id="MBM6400535.1"/>
    </source>
</evidence>
<keyword evidence="1" id="KW-1133">Transmembrane helix</keyword>
<gene>
    <name evidence="2" type="ORF">JQN70_09085</name>
</gene>
<proteinExistence type="predicted"/>
<evidence type="ECO:0008006" key="4">
    <source>
        <dbReference type="Google" id="ProtNLM"/>
    </source>
</evidence>
<name>A0ABS2CKX2_9MICO</name>
<dbReference type="Proteomes" id="UP001430172">
    <property type="component" value="Unassembled WGS sequence"/>
</dbReference>
<keyword evidence="1" id="KW-0812">Transmembrane</keyword>
<dbReference type="EMBL" id="JAFDVD010000009">
    <property type="protein sequence ID" value="MBM6400535.1"/>
    <property type="molecule type" value="Genomic_DNA"/>
</dbReference>
<feature type="transmembrane region" description="Helical" evidence="1">
    <location>
        <begin position="323"/>
        <end position="344"/>
    </location>
</feature>
<feature type="transmembrane region" description="Helical" evidence="1">
    <location>
        <begin position="154"/>
        <end position="173"/>
    </location>
</feature>